<keyword evidence="1" id="KW-0472">Membrane</keyword>
<organism evidence="3 4">
    <name type="scientific">Megaselia scalaris</name>
    <name type="common">Humpbacked fly</name>
    <name type="synonym">Phora scalaris</name>
    <dbReference type="NCBI Taxonomy" id="36166"/>
    <lineage>
        <taxon>Eukaryota</taxon>
        <taxon>Metazoa</taxon>
        <taxon>Ecdysozoa</taxon>
        <taxon>Arthropoda</taxon>
        <taxon>Hexapoda</taxon>
        <taxon>Insecta</taxon>
        <taxon>Pterygota</taxon>
        <taxon>Neoptera</taxon>
        <taxon>Endopterygota</taxon>
        <taxon>Diptera</taxon>
        <taxon>Brachycera</taxon>
        <taxon>Muscomorpha</taxon>
        <taxon>Platypezoidea</taxon>
        <taxon>Phoridae</taxon>
        <taxon>Megaseliini</taxon>
        <taxon>Megaselia</taxon>
    </lineage>
</organism>
<evidence type="ECO:0000256" key="1">
    <source>
        <dbReference type="SAM" id="Phobius"/>
    </source>
</evidence>
<sequence length="583" mass="67147">MMKCFLIALQITASMAVIQPQSSSGIFYEYLGTVKPYHDEASLKFYINLTEYRVLFENISQQSSETKMLCNKIDELFCKYEICSKPKKSYNCNQFLEDIFRDLKIMNESLSFFTPIEPANQRSKRSLLDGASSLLKFVIGTPTEEDTAYYSEQIKTLQGRSKILNEVNDKTSTLLSEIFETYSNLTKNLQNNLEVALSHNFGEMEKFVNKTIDREKIIQKSTELDSKMKFLSSHVGQMRSQLSKILNALSFAENGVLHTPLITPKQFLELLKESELPIVIDESFELFQVYSFPIIAIDGNVAKIDPSNKYYIFSKDNSEFSPLDLEKCKLLVDNNWVCLLKEMTSNSNDSDICEVALRNGDASKCNMLLLKINLFIVFPLQNNEWLIMTTNAENYIDSCEGKGKINPGNYKVSLKSGCSFKIGKKELLATNIIGKEKVFHEFPEVEILDKSNFTKYLRDNIKEFSFENITLIENIKSWEDLSKNITKAIQDRKEIQVHYAKQEVWKMVIISLFGSLILISVIYFVIKPIYKRRKELQKSKLNYKEQLLENTNSINSKEKLEENVKNKGDLLTILKKEKDIALV</sequence>
<reference evidence="4" key="1">
    <citation type="submission" date="2013-02" db="EMBL/GenBank/DDBJ databases">
        <authorList>
            <person name="Hughes D."/>
        </authorList>
    </citation>
    <scope>NUCLEOTIDE SEQUENCE</scope>
    <source>
        <strain>Durham</strain>
        <strain evidence="4">NC isolate 2 -- Noor lab</strain>
    </source>
</reference>
<name>T1GHD8_MEGSC</name>
<feature type="chain" id="PRO_5004588290" description="Envelope fusion protein" evidence="2">
    <location>
        <begin position="17"/>
        <end position="583"/>
    </location>
</feature>
<keyword evidence="4" id="KW-1185">Reference proteome</keyword>
<dbReference type="AlphaFoldDB" id="T1GHD8"/>
<dbReference type="EMBL" id="CAQQ02132733">
    <property type="status" value="NOT_ANNOTATED_CDS"/>
    <property type="molecule type" value="Genomic_DNA"/>
</dbReference>
<feature type="transmembrane region" description="Helical" evidence="1">
    <location>
        <begin position="504"/>
        <end position="526"/>
    </location>
</feature>
<accession>T1GHD8</accession>
<evidence type="ECO:0000313" key="4">
    <source>
        <dbReference type="Proteomes" id="UP000015102"/>
    </source>
</evidence>
<protein>
    <recommendedName>
        <fullName evidence="5">Envelope fusion protein</fullName>
    </recommendedName>
</protein>
<evidence type="ECO:0000313" key="3">
    <source>
        <dbReference type="EnsemblMetazoa" id="MESCA002833-PA"/>
    </source>
</evidence>
<dbReference type="EnsemblMetazoa" id="MESCA002833-RA">
    <property type="protein sequence ID" value="MESCA002833-PA"/>
    <property type="gene ID" value="MESCA002833"/>
</dbReference>
<keyword evidence="2" id="KW-0732">Signal</keyword>
<dbReference type="Proteomes" id="UP000015102">
    <property type="component" value="Unassembled WGS sequence"/>
</dbReference>
<evidence type="ECO:0008006" key="5">
    <source>
        <dbReference type="Google" id="ProtNLM"/>
    </source>
</evidence>
<keyword evidence="1" id="KW-1133">Transmembrane helix</keyword>
<dbReference type="InterPro" id="IPR022048">
    <property type="entry name" value="Envelope_fusion-like"/>
</dbReference>
<dbReference type="OMA" id="YIDSCEG"/>
<dbReference type="HOGENOM" id="CLU_483397_0_0_1"/>
<reference evidence="3" key="2">
    <citation type="submission" date="2015-06" db="UniProtKB">
        <authorList>
            <consortium name="EnsemblMetazoa"/>
        </authorList>
    </citation>
    <scope>IDENTIFICATION</scope>
</reference>
<evidence type="ECO:0000256" key="2">
    <source>
        <dbReference type="SAM" id="SignalP"/>
    </source>
</evidence>
<keyword evidence="1" id="KW-0812">Transmembrane</keyword>
<feature type="signal peptide" evidence="2">
    <location>
        <begin position="1"/>
        <end position="16"/>
    </location>
</feature>
<proteinExistence type="predicted"/>
<dbReference type="Pfam" id="PF12259">
    <property type="entry name" value="Baculo_F"/>
    <property type="match status" value="2"/>
</dbReference>